<dbReference type="PANTHER" id="PTHR30308:SF2">
    <property type="entry name" value="SSRA-BINDING PROTEIN"/>
    <property type="match status" value="1"/>
</dbReference>
<dbReference type="NCBIfam" id="NF003843">
    <property type="entry name" value="PRK05422.1"/>
    <property type="match status" value="1"/>
</dbReference>
<dbReference type="HAMAP" id="MF_00023">
    <property type="entry name" value="SmpB"/>
    <property type="match status" value="1"/>
</dbReference>
<accession>A0A7L9RU67</accession>
<evidence type="ECO:0000256" key="2">
    <source>
        <dbReference type="ARBA" id="ARBA00022884"/>
    </source>
</evidence>
<dbReference type="AlphaFoldDB" id="A0A7L9RU67"/>
<dbReference type="RefSeq" id="WP_350331714.1">
    <property type="nucleotide sequence ID" value="NZ_CP054719.1"/>
</dbReference>
<comment type="subcellular location">
    <subcellularLocation>
        <location evidence="3">Cytoplasm</location>
    </subcellularLocation>
    <text evidence="3">The tmRNA-SmpB complex associates with stalled 70S ribosomes.</text>
</comment>
<proteinExistence type="inferred from homology"/>
<protein>
    <recommendedName>
        <fullName evidence="3">SsrA-binding protein</fullName>
    </recommendedName>
    <alternativeName>
        <fullName evidence="3">Small protein B</fullName>
    </alternativeName>
</protein>
<dbReference type="GO" id="GO:0003723">
    <property type="term" value="F:RNA binding"/>
    <property type="evidence" value="ECO:0007669"/>
    <property type="project" value="UniProtKB-UniRule"/>
</dbReference>
<comment type="function">
    <text evidence="3">Required for rescue of stalled ribosomes mediated by trans-translation. Binds to transfer-messenger RNA (tmRNA), required for stable association of tmRNA with ribosomes. tmRNA and SmpB together mimic tRNA shape, replacing the anticodon stem-loop with SmpB. tmRNA is encoded by the ssrA gene; the 2 termini fold to resemble tRNA(Ala) and it encodes a 'tag peptide', a short internal open reading frame. During trans-translation Ala-aminoacylated tmRNA acts like a tRNA, entering the A-site of stalled ribosomes, displacing the stalled mRNA. The ribosome then switches to translate the ORF on the tmRNA; the nascent peptide is terminated with the 'tag peptide' encoded by the tmRNA and targeted for degradation. The ribosome is freed to recommence translation, which seems to be the essential function of trans-translation.</text>
</comment>
<dbReference type="InterPro" id="IPR020081">
    <property type="entry name" value="SsrA-bd_prot_CS"/>
</dbReference>
<sequence length="153" mass="17570">MSEPKHIICQNRKARFDYFIQSSIEAGIMLVGSEVKSARLNQVNLGEGFVSESGGALYLYQTNIAIYPYANNFNHEPTRPRKLLLKKREVTKLLMSIQKKGMTIVPVSMYFNHKGKIKVELGLAQGKKQIDKRATIKERDWTRQKQRVLKGDE</sequence>
<dbReference type="SUPFAM" id="SSF74982">
    <property type="entry name" value="Small protein B (SmpB)"/>
    <property type="match status" value="1"/>
</dbReference>
<evidence type="ECO:0000256" key="3">
    <source>
        <dbReference type="HAMAP-Rule" id="MF_00023"/>
    </source>
</evidence>
<evidence type="ECO:0000313" key="4">
    <source>
        <dbReference type="EMBL" id="QOL20160.1"/>
    </source>
</evidence>
<organism evidence="4 5">
    <name type="scientific">Candidatus Bodocaedibacter vickermanii</name>
    <dbReference type="NCBI Taxonomy" id="2741701"/>
    <lineage>
        <taxon>Bacteria</taxon>
        <taxon>Pseudomonadati</taxon>
        <taxon>Pseudomonadota</taxon>
        <taxon>Alphaproteobacteria</taxon>
        <taxon>Holosporales</taxon>
        <taxon>Candidatus Paracaedibacteraceae</taxon>
        <taxon>Candidatus Bodocaedibacter</taxon>
    </lineage>
</organism>
<dbReference type="Pfam" id="PF01668">
    <property type="entry name" value="SmpB"/>
    <property type="match status" value="1"/>
</dbReference>
<dbReference type="Proteomes" id="UP000594001">
    <property type="component" value="Chromosome"/>
</dbReference>
<dbReference type="EMBL" id="CP054719">
    <property type="protein sequence ID" value="QOL20160.1"/>
    <property type="molecule type" value="Genomic_DNA"/>
</dbReference>
<keyword evidence="2 3" id="KW-0694">RNA-binding</keyword>
<evidence type="ECO:0000313" key="5">
    <source>
        <dbReference type="Proteomes" id="UP000594001"/>
    </source>
</evidence>
<comment type="similarity">
    <text evidence="3">Belongs to the SmpB family.</text>
</comment>
<reference evidence="4 5" key="1">
    <citation type="submission" date="2020-06" db="EMBL/GenBank/DDBJ databases">
        <title>The endosymbiont of the kinetoplastid Bodo saltans is a Paracaedibacter-like alpha-proteobacterium possessing a putative toxin-antitoxin system.</title>
        <authorList>
            <person name="Midha S."/>
            <person name="Rigden D.J."/>
            <person name="Siozios S."/>
            <person name="Hurst G.D.D."/>
            <person name="Jackson A.P."/>
        </authorList>
    </citation>
    <scope>NUCLEOTIDE SEQUENCE [LARGE SCALE GENOMIC DNA]</scope>
    <source>
        <strain evidence="4">Lake Konstanz</strain>
    </source>
</reference>
<dbReference type="GO" id="GO:0005829">
    <property type="term" value="C:cytosol"/>
    <property type="evidence" value="ECO:0007669"/>
    <property type="project" value="TreeGrafter"/>
</dbReference>
<keyword evidence="1 3" id="KW-0963">Cytoplasm</keyword>
<dbReference type="KEGG" id="pbal:CPBP_00941"/>
<dbReference type="GO" id="GO:0070930">
    <property type="term" value="P:trans-translation-dependent protein tagging"/>
    <property type="evidence" value="ECO:0007669"/>
    <property type="project" value="TreeGrafter"/>
</dbReference>
<dbReference type="InterPro" id="IPR023620">
    <property type="entry name" value="SmpB"/>
</dbReference>
<dbReference type="PANTHER" id="PTHR30308">
    <property type="entry name" value="TMRNA-BINDING COMPONENT OF TRANS-TRANSLATION TAGGING COMPLEX"/>
    <property type="match status" value="1"/>
</dbReference>
<dbReference type="InterPro" id="IPR000037">
    <property type="entry name" value="SsrA-bd_prot"/>
</dbReference>
<evidence type="ECO:0000256" key="1">
    <source>
        <dbReference type="ARBA" id="ARBA00022490"/>
    </source>
</evidence>
<dbReference type="PROSITE" id="PS01317">
    <property type="entry name" value="SSRP"/>
    <property type="match status" value="1"/>
</dbReference>
<name>A0A7L9RU67_9PROT</name>
<keyword evidence="5" id="KW-1185">Reference proteome</keyword>
<dbReference type="GO" id="GO:0070929">
    <property type="term" value="P:trans-translation"/>
    <property type="evidence" value="ECO:0007669"/>
    <property type="project" value="UniProtKB-UniRule"/>
</dbReference>
<dbReference type="CDD" id="cd09294">
    <property type="entry name" value="SmpB"/>
    <property type="match status" value="1"/>
</dbReference>
<dbReference type="Gene3D" id="2.40.280.10">
    <property type="match status" value="1"/>
</dbReference>
<gene>
    <name evidence="3 4" type="primary">smpB</name>
    <name evidence="4" type="ORF">CPBP_00941</name>
</gene>
<dbReference type="NCBIfam" id="TIGR00086">
    <property type="entry name" value="smpB"/>
    <property type="match status" value="1"/>
</dbReference>